<sequence>MAESFKRWESDPLFSAAEVVQDSADRMETVFRILLNEQKSMQGASPDSKLLSSIKYHNRDLVTCLETVRWQLEDFEREVSLASLSDMSNSRENAISKFRQFIKAVREQISQVEGNLDDYSMDDFNKNSPSVNLNEPDTDGLALFLSGGDSGDYHSHNDSGSSIMKRFLSSTTGGDEIVEIKNEEIFPLNGLKYSDHGYDKFGPHYLRRDTELPARLQDSSGEKECQGHSAFGASNMKLDDFQEYGYQNIRPRESFWIFLKNLWLTNKSQMSFTKRRKGGEVADDFIEDSGRRIPYSAIGILPTEQVSKHGQLINSLRFHALIGSTWRILKRSLYLIIYNQRVRLSSAILIALAILGQFMHLSIVPKLLVWPDI</sequence>
<evidence type="ECO:0000313" key="5">
    <source>
        <dbReference type="EMBL" id="WOK94645.1"/>
    </source>
</evidence>
<keyword evidence="1" id="KW-0653">Protein transport</keyword>
<evidence type="ECO:0000256" key="2">
    <source>
        <dbReference type="ARBA" id="ARBA00046280"/>
    </source>
</evidence>
<reference evidence="5 6" key="1">
    <citation type="submission" date="2023-10" db="EMBL/GenBank/DDBJ databases">
        <title>Chromosome-scale genome assembly provides insights into flower coloration mechanisms of Canna indica.</title>
        <authorList>
            <person name="Li C."/>
        </authorList>
    </citation>
    <scope>NUCLEOTIDE SEQUENCE [LARGE SCALE GENOMIC DNA]</scope>
    <source>
        <tissue evidence="5">Flower</tissue>
    </source>
</reference>
<dbReference type="InterPro" id="IPR015260">
    <property type="entry name" value="Syntaxin-6/10/61_N"/>
</dbReference>
<keyword evidence="6" id="KW-1185">Reference proteome</keyword>
<protein>
    <recommendedName>
        <fullName evidence="4">Syntaxin 6/10/61 N-terminal domain-containing protein</fullName>
    </recommendedName>
</protein>
<evidence type="ECO:0000259" key="4">
    <source>
        <dbReference type="Pfam" id="PF09177"/>
    </source>
</evidence>
<dbReference type="SUPFAM" id="SSF47661">
    <property type="entry name" value="t-snare proteins"/>
    <property type="match status" value="1"/>
</dbReference>
<evidence type="ECO:0000256" key="3">
    <source>
        <dbReference type="SAM" id="Phobius"/>
    </source>
</evidence>
<comment type="subcellular location">
    <subcellularLocation>
        <location evidence="2">Endomembrane system</location>
        <topology evidence="2">Single-pass type IV membrane protein</topology>
    </subcellularLocation>
</comment>
<accession>A0AAQ3Q2Z6</accession>
<dbReference type="GO" id="GO:0012505">
    <property type="term" value="C:endomembrane system"/>
    <property type="evidence" value="ECO:0007669"/>
    <property type="project" value="UniProtKB-SubCell"/>
</dbReference>
<proteinExistence type="predicted"/>
<dbReference type="GO" id="GO:0015031">
    <property type="term" value="P:protein transport"/>
    <property type="evidence" value="ECO:0007669"/>
    <property type="project" value="UniProtKB-KW"/>
</dbReference>
<gene>
    <name evidence="5" type="ORF">Cni_G03350</name>
</gene>
<keyword evidence="3" id="KW-1133">Transmembrane helix</keyword>
<keyword evidence="3" id="KW-0812">Transmembrane</keyword>
<dbReference type="GO" id="GO:0048193">
    <property type="term" value="P:Golgi vesicle transport"/>
    <property type="evidence" value="ECO:0007669"/>
    <property type="project" value="InterPro"/>
</dbReference>
<dbReference type="Gene3D" id="1.20.58.90">
    <property type="match status" value="1"/>
</dbReference>
<dbReference type="GO" id="GO:0016020">
    <property type="term" value="C:membrane"/>
    <property type="evidence" value="ECO:0007669"/>
    <property type="project" value="InterPro"/>
</dbReference>
<dbReference type="InterPro" id="IPR010989">
    <property type="entry name" value="SNARE"/>
</dbReference>
<dbReference type="PANTHER" id="PTHR34949">
    <property type="entry name" value="OS05G0443700 PROTEIN"/>
    <property type="match status" value="1"/>
</dbReference>
<feature type="transmembrane region" description="Helical" evidence="3">
    <location>
        <begin position="344"/>
        <end position="363"/>
    </location>
</feature>
<dbReference type="CDD" id="cd21442">
    <property type="entry name" value="SNARE_NTD_STX6-like"/>
    <property type="match status" value="1"/>
</dbReference>
<dbReference type="PANTHER" id="PTHR34949:SF2">
    <property type="entry name" value="OS05G0443700 PROTEIN"/>
    <property type="match status" value="1"/>
</dbReference>
<keyword evidence="3" id="KW-0472">Membrane</keyword>
<keyword evidence="1" id="KW-0813">Transport</keyword>
<dbReference type="AlphaFoldDB" id="A0AAQ3Q2Z6"/>
<dbReference type="EMBL" id="CP136890">
    <property type="protein sequence ID" value="WOK94645.1"/>
    <property type="molecule type" value="Genomic_DNA"/>
</dbReference>
<evidence type="ECO:0000313" key="6">
    <source>
        <dbReference type="Proteomes" id="UP001327560"/>
    </source>
</evidence>
<organism evidence="5 6">
    <name type="scientific">Canna indica</name>
    <name type="common">Indian-shot</name>
    <dbReference type="NCBI Taxonomy" id="4628"/>
    <lineage>
        <taxon>Eukaryota</taxon>
        <taxon>Viridiplantae</taxon>
        <taxon>Streptophyta</taxon>
        <taxon>Embryophyta</taxon>
        <taxon>Tracheophyta</taxon>
        <taxon>Spermatophyta</taxon>
        <taxon>Magnoliopsida</taxon>
        <taxon>Liliopsida</taxon>
        <taxon>Zingiberales</taxon>
        <taxon>Cannaceae</taxon>
        <taxon>Canna</taxon>
    </lineage>
</organism>
<dbReference type="Proteomes" id="UP001327560">
    <property type="component" value="Chromosome 1"/>
</dbReference>
<dbReference type="Pfam" id="PF09177">
    <property type="entry name" value="STX6_10_61_N"/>
    <property type="match status" value="1"/>
</dbReference>
<evidence type="ECO:0000256" key="1">
    <source>
        <dbReference type="ARBA" id="ARBA00022927"/>
    </source>
</evidence>
<feature type="domain" description="Syntaxin 6/10/61 N-terminal" evidence="4">
    <location>
        <begin position="11"/>
        <end position="113"/>
    </location>
</feature>
<name>A0AAQ3Q2Z6_9LILI</name>